<dbReference type="EMBL" id="CCAG010006523">
    <property type="status" value="NOT_ANNOTATED_CDS"/>
    <property type="molecule type" value="Genomic_DNA"/>
</dbReference>
<sequence>MSTSRKNEQNRLYLSVSSIAVTGPMNCKVFDIRSSTDQVNHPFLMVSKPKQMFSHGRAKKVFNQQESREASYASYSSNT</sequence>
<reference evidence="1" key="1">
    <citation type="submission" date="2020-05" db="UniProtKB">
        <authorList>
            <consortium name="EnsemblMetazoa"/>
        </authorList>
    </citation>
    <scope>IDENTIFICATION</scope>
    <source>
        <strain evidence="1">Yale</strain>
    </source>
</reference>
<dbReference type="AlphaFoldDB" id="A0A1B0GB13"/>
<proteinExistence type="predicted"/>
<keyword evidence="2" id="KW-1185">Reference proteome</keyword>
<organism evidence="1 2">
    <name type="scientific">Glossina morsitans morsitans</name>
    <name type="common">Savannah tsetse fly</name>
    <dbReference type="NCBI Taxonomy" id="37546"/>
    <lineage>
        <taxon>Eukaryota</taxon>
        <taxon>Metazoa</taxon>
        <taxon>Ecdysozoa</taxon>
        <taxon>Arthropoda</taxon>
        <taxon>Hexapoda</taxon>
        <taxon>Insecta</taxon>
        <taxon>Pterygota</taxon>
        <taxon>Neoptera</taxon>
        <taxon>Endopterygota</taxon>
        <taxon>Diptera</taxon>
        <taxon>Brachycera</taxon>
        <taxon>Muscomorpha</taxon>
        <taxon>Hippoboscoidea</taxon>
        <taxon>Glossinidae</taxon>
        <taxon>Glossina</taxon>
    </lineage>
</organism>
<accession>A0A1B0GB13</accession>
<dbReference type="EnsemblMetazoa" id="GMOY010497-RA">
    <property type="protein sequence ID" value="GMOY010497-PA"/>
    <property type="gene ID" value="GMOY010497"/>
</dbReference>
<protein>
    <submittedName>
        <fullName evidence="1">Uncharacterized protein</fullName>
    </submittedName>
</protein>
<dbReference type="Proteomes" id="UP000092444">
    <property type="component" value="Unassembled WGS sequence"/>
</dbReference>
<dbReference type="VEuPathDB" id="VectorBase:GMOY010497"/>
<name>A0A1B0GB13_GLOMM</name>
<evidence type="ECO:0000313" key="1">
    <source>
        <dbReference type="EnsemblMetazoa" id="GMOY010497-PA"/>
    </source>
</evidence>
<evidence type="ECO:0000313" key="2">
    <source>
        <dbReference type="Proteomes" id="UP000092444"/>
    </source>
</evidence>